<evidence type="ECO:0000313" key="2">
    <source>
        <dbReference type="EMBL" id="MPM01385.1"/>
    </source>
</evidence>
<feature type="region of interest" description="Disordered" evidence="1">
    <location>
        <begin position="13"/>
        <end position="116"/>
    </location>
</feature>
<feature type="compositionally biased region" description="Polar residues" evidence="1">
    <location>
        <begin position="95"/>
        <end position="113"/>
    </location>
</feature>
<sequence>MSNNLNWVGNKVLNTNNAPRQNSRSAYDMSPNMRYGVPDPPKDQSSGTAVTPVAPGMTSAAVTPAAPGMTSASVQPAPPRTSATPTPGVTLPSAAGTTASGSPGVSATPSVPFQQGFPPATERGYIPYYLANNMGKNVRAEFIIGSNQYSDKTGRLIEVGINYFVLEDINSRTHIMCDMYSLKFLIVLQDNTQHLF</sequence>
<reference evidence="2" key="1">
    <citation type="submission" date="2019-08" db="EMBL/GenBank/DDBJ databases">
        <authorList>
            <person name="Kucharzyk K."/>
            <person name="Murdoch R.W."/>
            <person name="Higgins S."/>
            <person name="Loffler F."/>
        </authorList>
    </citation>
    <scope>NUCLEOTIDE SEQUENCE</scope>
</reference>
<feature type="compositionally biased region" description="Polar residues" evidence="1">
    <location>
        <begin position="13"/>
        <end position="25"/>
    </location>
</feature>
<protein>
    <submittedName>
        <fullName evidence="2">Uncharacterized protein</fullName>
    </submittedName>
</protein>
<evidence type="ECO:0000256" key="1">
    <source>
        <dbReference type="SAM" id="MobiDB-lite"/>
    </source>
</evidence>
<gene>
    <name evidence="2" type="ORF">SDC9_47625</name>
</gene>
<dbReference type="AlphaFoldDB" id="A0A644WC33"/>
<organism evidence="2">
    <name type="scientific">bioreactor metagenome</name>
    <dbReference type="NCBI Taxonomy" id="1076179"/>
    <lineage>
        <taxon>unclassified sequences</taxon>
        <taxon>metagenomes</taxon>
        <taxon>ecological metagenomes</taxon>
    </lineage>
</organism>
<name>A0A644WC33_9ZZZZ</name>
<proteinExistence type="predicted"/>
<comment type="caution">
    <text evidence="2">The sequence shown here is derived from an EMBL/GenBank/DDBJ whole genome shotgun (WGS) entry which is preliminary data.</text>
</comment>
<dbReference type="EMBL" id="VSSQ01000792">
    <property type="protein sequence ID" value="MPM01385.1"/>
    <property type="molecule type" value="Genomic_DNA"/>
</dbReference>
<accession>A0A644WC33</accession>